<accession>A0A1C7DM93</accession>
<dbReference type="Proteomes" id="UP000092687">
    <property type="component" value="Chromosome"/>
</dbReference>
<evidence type="ECO:0000313" key="3">
    <source>
        <dbReference type="Proteomes" id="UP000092687"/>
    </source>
</evidence>
<feature type="region of interest" description="Disordered" evidence="1">
    <location>
        <begin position="132"/>
        <end position="158"/>
    </location>
</feature>
<proteinExistence type="predicted"/>
<dbReference type="EMBL" id="CP016537">
    <property type="protein sequence ID" value="ANU12547.1"/>
    <property type="molecule type" value="Genomic_DNA"/>
</dbReference>
<dbReference type="RefSeq" id="WP_008496082.1">
    <property type="nucleotide sequence ID" value="NZ_CP016537.2"/>
</dbReference>
<dbReference type="OrthoDB" id="2871578at2"/>
<evidence type="ECO:0008006" key="4">
    <source>
        <dbReference type="Google" id="ProtNLM"/>
    </source>
</evidence>
<evidence type="ECO:0000256" key="1">
    <source>
        <dbReference type="SAM" id="MobiDB-lite"/>
    </source>
</evidence>
<protein>
    <recommendedName>
        <fullName evidence="4">Homeodomain phBC6A51-type domain-containing protein</fullName>
    </recommendedName>
</protein>
<gene>
    <name evidence="2" type="ORF">BBI08_01160</name>
</gene>
<sequence>MATAKETIFQLFEKVDVPNNLSDRNVEIAKSYAMNQLSDRISMVDWCKQNELSTKTFYAWKKDIRGFESYVNQLIDNSVDDSVKDALLAMDKHVVKLAYQTSVTPAEVKIFGEYFGYALEARKRQYLKDNGLDDSGDKTTLSPEQRKNNLLKRLQGDK</sequence>
<name>A0A1C7DM93_9BACL</name>
<organism evidence="2 3">
    <name type="scientific">Planococcus halocryophilus</name>
    <dbReference type="NCBI Taxonomy" id="1215089"/>
    <lineage>
        <taxon>Bacteria</taxon>
        <taxon>Bacillati</taxon>
        <taxon>Bacillota</taxon>
        <taxon>Bacilli</taxon>
        <taxon>Bacillales</taxon>
        <taxon>Caryophanaceae</taxon>
        <taxon>Planococcus</taxon>
    </lineage>
</organism>
<evidence type="ECO:0000313" key="2">
    <source>
        <dbReference type="EMBL" id="ANU12547.1"/>
    </source>
</evidence>
<dbReference type="KEGG" id="phc:BBI08_01160"/>
<dbReference type="AlphaFoldDB" id="A0A1C7DM93"/>
<dbReference type="STRING" id="1215089.BBI08_01160"/>
<keyword evidence="3" id="KW-1185">Reference proteome</keyword>
<reference evidence="2" key="1">
    <citation type="submission" date="2016-10" db="EMBL/GenBank/DDBJ databases">
        <authorList>
            <person name="de Groot N.N."/>
        </authorList>
    </citation>
    <scope>NUCLEOTIDE SEQUENCE</scope>
    <source>
        <strain evidence="2">DSM 24743</strain>
    </source>
</reference>
<dbReference type="Gene3D" id="1.10.10.60">
    <property type="entry name" value="Homeodomain-like"/>
    <property type="match status" value="1"/>
</dbReference>